<evidence type="ECO:0000313" key="2">
    <source>
        <dbReference type="EMBL" id="GFN86980.1"/>
    </source>
</evidence>
<accession>A0AAV3YX65</accession>
<dbReference type="Proteomes" id="UP000735302">
    <property type="component" value="Unassembled WGS sequence"/>
</dbReference>
<keyword evidence="1" id="KW-1133">Transmembrane helix</keyword>
<sequence>MAGIGLLKRHTGQNVYTLWIMGVITTTTIGGIFGMRPCIRELQIRQKVGNPAKIGKLASLEHHQQQQQWQAWPGHKHHTDQLSSNSGYVRCKLSPNVFLLS</sequence>
<keyword evidence="1" id="KW-0472">Membrane</keyword>
<reference evidence="2 3" key="1">
    <citation type="journal article" date="2021" name="Elife">
        <title>Chloroplast acquisition without the gene transfer in kleptoplastic sea slugs, Plakobranchus ocellatus.</title>
        <authorList>
            <person name="Maeda T."/>
            <person name="Takahashi S."/>
            <person name="Yoshida T."/>
            <person name="Shimamura S."/>
            <person name="Takaki Y."/>
            <person name="Nagai Y."/>
            <person name="Toyoda A."/>
            <person name="Suzuki Y."/>
            <person name="Arimoto A."/>
            <person name="Ishii H."/>
            <person name="Satoh N."/>
            <person name="Nishiyama T."/>
            <person name="Hasebe M."/>
            <person name="Maruyama T."/>
            <person name="Minagawa J."/>
            <person name="Obokata J."/>
            <person name="Shigenobu S."/>
        </authorList>
    </citation>
    <scope>NUCLEOTIDE SEQUENCE [LARGE SCALE GENOMIC DNA]</scope>
</reference>
<keyword evidence="3" id="KW-1185">Reference proteome</keyword>
<protein>
    <submittedName>
        <fullName evidence="2">Uncharacterized protein</fullName>
    </submittedName>
</protein>
<dbReference type="EMBL" id="BLXT01001645">
    <property type="protein sequence ID" value="GFN86980.1"/>
    <property type="molecule type" value="Genomic_DNA"/>
</dbReference>
<comment type="caution">
    <text evidence="2">The sequence shown here is derived from an EMBL/GenBank/DDBJ whole genome shotgun (WGS) entry which is preliminary data.</text>
</comment>
<dbReference type="AlphaFoldDB" id="A0AAV3YX65"/>
<evidence type="ECO:0000256" key="1">
    <source>
        <dbReference type="SAM" id="Phobius"/>
    </source>
</evidence>
<feature type="transmembrane region" description="Helical" evidence="1">
    <location>
        <begin position="16"/>
        <end position="35"/>
    </location>
</feature>
<proteinExistence type="predicted"/>
<evidence type="ECO:0000313" key="3">
    <source>
        <dbReference type="Proteomes" id="UP000735302"/>
    </source>
</evidence>
<name>A0AAV3YX65_9GAST</name>
<gene>
    <name evidence="2" type="ORF">PoB_001348600</name>
</gene>
<organism evidence="2 3">
    <name type="scientific">Plakobranchus ocellatus</name>
    <dbReference type="NCBI Taxonomy" id="259542"/>
    <lineage>
        <taxon>Eukaryota</taxon>
        <taxon>Metazoa</taxon>
        <taxon>Spiralia</taxon>
        <taxon>Lophotrochozoa</taxon>
        <taxon>Mollusca</taxon>
        <taxon>Gastropoda</taxon>
        <taxon>Heterobranchia</taxon>
        <taxon>Euthyneura</taxon>
        <taxon>Panpulmonata</taxon>
        <taxon>Sacoglossa</taxon>
        <taxon>Placobranchoidea</taxon>
        <taxon>Plakobranchidae</taxon>
        <taxon>Plakobranchus</taxon>
    </lineage>
</organism>
<keyword evidence="1" id="KW-0812">Transmembrane</keyword>